<dbReference type="RefSeq" id="WP_171674431.1">
    <property type="nucleotide sequence ID" value="NZ_BAAAGT010000001.1"/>
</dbReference>
<dbReference type="EMBL" id="JABJRC010000003">
    <property type="protein sequence ID" value="NOL41966.1"/>
    <property type="molecule type" value="Genomic_DNA"/>
</dbReference>
<organism evidence="4 5">
    <name type="scientific">Kribbella sandramycini</name>
    <dbReference type="NCBI Taxonomy" id="60450"/>
    <lineage>
        <taxon>Bacteria</taxon>
        <taxon>Bacillati</taxon>
        <taxon>Actinomycetota</taxon>
        <taxon>Actinomycetes</taxon>
        <taxon>Propionibacteriales</taxon>
        <taxon>Kribbellaceae</taxon>
        <taxon>Kribbella</taxon>
    </lineage>
</organism>
<accession>A0A7Y4L1Z1</accession>
<evidence type="ECO:0000313" key="6">
    <source>
        <dbReference type="Proteomes" id="UP000553957"/>
    </source>
</evidence>
<dbReference type="Gene3D" id="3.40.50.720">
    <property type="entry name" value="NAD(P)-binding Rossmann-like Domain"/>
    <property type="match status" value="1"/>
</dbReference>
<protein>
    <submittedName>
        <fullName evidence="3">Alkanesulfonate monooxygenase SsuD/methylene tetrahydromethanopterin reductase-like flavin-dependent oxidoreductase (Luciferase family)</fullName>
    </submittedName>
    <submittedName>
        <fullName evidence="4">SDR family NAD(P)-dependent oxidoreductase</fullName>
    </submittedName>
</protein>
<evidence type="ECO:0000256" key="1">
    <source>
        <dbReference type="ARBA" id="ARBA00006484"/>
    </source>
</evidence>
<comment type="similarity">
    <text evidence="1">Belongs to the short-chain dehydrogenases/reductases (SDR) family.</text>
</comment>
<evidence type="ECO:0000313" key="3">
    <source>
        <dbReference type="EMBL" id="MBB6565704.1"/>
    </source>
</evidence>
<dbReference type="GO" id="GO:0004497">
    <property type="term" value="F:monooxygenase activity"/>
    <property type="evidence" value="ECO:0007669"/>
    <property type="project" value="UniProtKB-KW"/>
</dbReference>
<dbReference type="Proteomes" id="UP000534306">
    <property type="component" value="Unassembled WGS sequence"/>
</dbReference>
<evidence type="ECO:0000313" key="4">
    <source>
        <dbReference type="EMBL" id="NOL41966.1"/>
    </source>
</evidence>
<dbReference type="InterPro" id="IPR051911">
    <property type="entry name" value="SDR_oxidoreductase"/>
</dbReference>
<comment type="caution">
    <text evidence="4">The sequence shown here is derived from an EMBL/GenBank/DDBJ whole genome shotgun (WGS) entry which is preliminary data.</text>
</comment>
<dbReference type="AlphaFoldDB" id="A0A7Y4L1Z1"/>
<dbReference type="EMBL" id="JACHKF010000001">
    <property type="protein sequence ID" value="MBB6565704.1"/>
    <property type="molecule type" value="Genomic_DNA"/>
</dbReference>
<evidence type="ECO:0000256" key="2">
    <source>
        <dbReference type="ARBA" id="ARBA00023002"/>
    </source>
</evidence>
<dbReference type="Proteomes" id="UP000553957">
    <property type="component" value="Unassembled WGS sequence"/>
</dbReference>
<dbReference type="SUPFAM" id="SSF51735">
    <property type="entry name" value="NAD(P)-binding Rossmann-fold domains"/>
    <property type="match status" value="1"/>
</dbReference>
<gene>
    <name evidence="3" type="ORF">HNR71_001341</name>
    <name evidence="4" type="ORF">HPO96_17105</name>
</gene>
<proteinExistence type="inferred from homology"/>
<dbReference type="InterPro" id="IPR036291">
    <property type="entry name" value="NAD(P)-bd_dom_sf"/>
</dbReference>
<dbReference type="PANTHER" id="PTHR43976">
    <property type="entry name" value="SHORT CHAIN DEHYDROGENASE"/>
    <property type="match status" value="1"/>
</dbReference>
<reference evidence="3 6" key="2">
    <citation type="submission" date="2020-08" db="EMBL/GenBank/DDBJ databases">
        <title>Sequencing the genomes of 1000 actinobacteria strains.</title>
        <authorList>
            <person name="Klenk H.-P."/>
        </authorList>
    </citation>
    <scope>NUCLEOTIDE SEQUENCE [LARGE SCALE GENOMIC DNA]</scope>
    <source>
        <strain evidence="3 6">DSM 15626</strain>
    </source>
</reference>
<keyword evidence="5" id="KW-1185">Reference proteome</keyword>
<evidence type="ECO:0000313" key="5">
    <source>
        <dbReference type="Proteomes" id="UP000534306"/>
    </source>
</evidence>
<reference evidence="4 5" key="1">
    <citation type="submission" date="2020-05" db="EMBL/GenBank/DDBJ databases">
        <title>Genome sequence of Kribbella sandramycini ATCC 39419.</title>
        <authorList>
            <person name="Maclea K.S."/>
            <person name="Fair J.L."/>
        </authorList>
    </citation>
    <scope>NUCLEOTIDE SEQUENCE [LARGE SCALE GENOMIC DNA]</scope>
    <source>
        <strain evidence="4 5">ATCC 39419</strain>
    </source>
</reference>
<dbReference type="PANTHER" id="PTHR43976:SF16">
    <property type="entry name" value="SHORT-CHAIN DEHYDROGENASE_REDUCTASE FAMILY PROTEIN"/>
    <property type="match status" value="1"/>
</dbReference>
<name>A0A7Y4L1Z1_9ACTN</name>
<keyword evidence="3" id="KW-0503">Monooxygenase</keyword>
<dbReference type="InterPro" id="IPR002347">
    <property type="entry name" value="SDR_fam"/>
</dbReference>
<sequence>MWLVIGADVGAGPAIVVAAAETGAVVVAAGAQPESVYDLVAAYPQQVEALGLDAADPASVERAMARTVNYHSRIDVLVNGPGDRRIEDAVLPYLSAQGAGAIVRPGVAGDPVLLAAEILADLQAPGPAFRLVHGCGCALPHAGSRPKALQHLGSRAITS</sequence>
<dbReference type="Pfam" id="PF00106">
    <property type="entry name" value="adh_short"/>
    <property type="match status" value="1"/>
</dbReference>
<keyword evidence="2" id="KW-0560">Oxidoreductase</keyword>